<name>A0A915IN60_ROMCU</name>
<keyword evidence="1" id="KW-1185">Reference proteome</keyword>
<proteinExistence type="predicted"/>
<reference evidence="2" key="1">
    <citation type="submission" date="2022-11" db="UniProtKB">
        <authorList>
            <consortium name="WormBaseParasite"/>
        </authorList>
    </citation>
    <scope>IDENTIFICATION</scope>
</reference>
<evidence type="ECO:0000313" key="1">
    <source>
        <dbReference type="Proteomes" id="UP000887565"/>
    </source>
</evidence>
<dbReference type="WBParaSite" id="nRc.2.0.1.t15314-RA">
    <property type="protein sequence ID" value="nRc.2.0.1.t15314-RA"/>
    <property type="gene ID" value="nRc.2.0.1.g15314"/>
</dbReference>
<accession>A0A915IN60</accession>
<organism evidence="1 2">
    <name type="scientific">Romanomermis culicivorax</name>
    <name type="common">Nematode worm</name>
    <dbReference type="NCBI Taxonomy" id="13658"/>
    <lineage>
        <taxon>Eukaryota</taxon>
        <taxon>Metazoa</taxon>
        <taxon>Ecdysozoa</taxon>
        <taxon>Nematoda</taxon>
        <taxon>Enoplea</taxon>
        <taxon>Dorylaimia</taxon>
        <taxon>Mermithida</taxon>
        <taxon>Mermithoidea</taxon>
        <taxon>Mermithidae</taxon>
        <taxon>Romanomermis</taxon>
    </lineage>
</organism>
<dbReference type="Proteomes" id="UP000887565">
    <property type="component" value="Unplaced"/>
</dbReference>
<dbReference type="AlphaFoldDB" id="A0A915IN60"/>
<protein>
    <submittedName>
        <fullName evidence="2">Uncharacterized protein</fullName>
    </submittedName>
</protein>
<evidence type="ECO:0000313" key="2">
    <source>
        <dbReference type="WBParaSite" id="nRc.2.0.1.t15314-RA"/>
    </source>
</evidence>
<sequence>RKFLKYCTGTHYPAKDQQITIVVDPDQSDLEAVIAHNRKNQNIRAAHLLPLKTKSKWKFGFEGAQKCGQPIGKHQGPATGQS</sequence>